<protein>
    <recommendedName>
        <fullName evidence="3">VOC domain-containing protein</fullName>
    </recommendedName>
</protein>
<dbReference type="SUPFAM" id="SSF54593">
    <property type="entry name" value="Glyoxalase/Bleomycin resistance protein/Dihydroxybiphenyl dioxygenase"/>
    <property type="match status" value="1"/>
</dbReference>
<dbReference type="Proteomes" id="UP000190961">
    <property type="component" value="Unassembled WGS sequence"/>
</dbReference>
<gene>
    <name evidence="1" type="ORF">SAMN05660236_0810</name>
</gene>
<evidence type="ECO:0000313" key="2">
    <source>
        <dbReference type="Proteomes" id="UP000190961"/>
    </source>
</evidence>
<keyword evidence="2" id="KW-1185">Reference proteome</keyword>
<sequence>MVFENHRHGTGPLHYTATLDNIVFEIYPLPKDKEKSDDTLRLGFTVDNLNDLILKLKSAGGKIIKDPHHDRMGICCNY</sequence>
<dbReference type="Gene3D" id="3.10.180.10">
    <property type="entry name" value="2,3-Dihydroxybiphenyl 1,2-Dioxygenase, domain 1"/>
    <property type="match status" value="1"/>
</dbReference>
<organism evidence="1 2">
    <name type="scientific">Ohtaekwangia koreensis</name>
    <dbReference type="NCBI Taxonomy" id="688867"/>
    <lineage>
        <taxon>Bacteria</taxon>
        <taxon>Pseudomonadati</taxon>
        <taxon>Bacteroidota</taxon>
        <taxon>Cytophagia</taxon>
        <taxon>Cytophagales</taxon>
        <taxon>Fulvivirgaceae</taxon>
        <taxon>Ohtaekwangia</taxon>
    </lineage>
</organism>
<evidence type="ECO:0008006" key="3">
    <source>
        <dbReference type="Google" id="ProtNLM"/>
    </source>
</evidence>
<accession>A0A1T5J6G1</accession>
<reference evidence="1 2" key="1">
    <citation type="submission" date="2017-02" db="EMBL/GenBank/DDBJ databases">
        <authorList>
            <person name="Peterson S.W."/>
        </authorList>
    </citation>
    <scope>NUCLEOTIDE SEQUENCE [LARGE SCALE GENOMIC DNA]</scope>
    <source>
        <strain evidence="1 2">DSM 25262</strain>
    </source>
</reference>
<name>A0A1T5J6G1_9BACT</name>
<dbReference type="EMBL" id="FUZU01000001">
    <property type="protein sequence ID" value="SKC46964.1"/>
    <property type="molecule type" value="Genomic_DNA"/>
</dbReference>
<evidence type="ECO:0000313" key="1">
    <source>
        <dbReference type="EMBL" id="SKC46964.1"/>
    </source>
</evidence>
<dbReference type="InterPro" id="IPR029068">
    <property type="entry name" value="Glyas_Bleomycin-R_OHBP_Dase"/>
</dbReference>
<dbReference type="STRING" id="688867.SAMN05660236_0810"/>
<dbReference type="AlphaFoldDB" id="A0A1T5J6G1"/>
<proteinExistence type="predicted"/>